<evidence type="ECO:0000313" key="3">
    <source>
        <dbReference type="EMBL" id="OMO58238.1"/>
    </source>
</evidence>
<keyword evidence="2" id="KW-0812">Transmembrane</keyword>
<reference evidence="4" key="1">
    <citation type="submission" date="2013-09" db="EMBL/GenBank/DDBJ databases">
        <title>Corchorus olitorius genome sequencing.</title>
        <authorList>
            <person name="Alam M."/>
            <person name="Haque M.S."/>
            <person name="Islam M.S."/>
            <person name="Emdad E.M."/>
            <person name="Islam M.M."/>
            <person name="Ahmed B."/>
            <person name="Halim A."/>
            <person name="Hossen Q.M.M."/>
            <person name="Hossain M.Z."/>
            <person name="Ahmed R."/>
            <person name="Khan M.M."/>
            <person name="Islam R."/>
            <person name="Rashid M.M."/>
            <person name="Khan S.A."/>
            <person name="Rahman M.S."/>
            <person name="Alam M."/>
            <person name="Yahiya A.S."/>
            <person name="Khan M.S."/>
            <person name="Azam M.S."/>
            <person name="Haque T."/>
            <person name="Lashkar M.Z.H."/>
            <person name="Akhand A.I."/>
            <person name="Morshed G."/>
            <person name="Roy S."/>
            <person name="Uddin K.S."/>
            <person name="Rabeya T."/>
            <person name="Hossain A.S."/>
            <person name="Chowdhury A."/>
            <person name="Snigdha A.R."/>
            <person name="Mortoza M.S."/>
            <person name="Matin S.A."/>
            <person name="Hoque S.M.E."/>
            <person name="Islam M.K."/>
            <person name="Roy D.K."/>
            <person name="Haider R."/>
            <person name="Moosa M.M."/>
            <person name="Elias S.M."/>
            <person name="Hasan A.M."/>
            <person name="Jahan S."/>
            <person name="Shafiuddin M."/>
            <person name="Mahmood N."/>
            <person name="Shommy N.S."/>
        </authorList>
    </citation>
    <scope>NUCLEOTIDE SEQUENCE [LARGE SCALE GENOMIC DNA]</scope>
    <source>
        <strain evidence="4">cv. O-4</strain>
    </source>
</reference>
<keyword evidence="4" id="KW-1185">Reference proteome</keyword>
<proteinExistence type="predicted"/>
<dbReference type="AlphaFoldDB" id="A0A1R3GJG4"/>
<sequence>MGETSGSDSDEQEAGDVDKGVSLSDFEGVSFLDVLFRASELPWARKILHAHPNLFDGVTLGAHIIGPAFVIFCCMLREMESTLMDKVTSLFLRK</sequence>
<evidence type="ECO:0000256" key="1">
    <source>
        <dbReference type="SAM" id="MobiDB-lite"/>
    </source>
</evidence>
<feature type="transmembrane region" description="Helical" evidence="2">
    <location>
        <begin position="58"/>
        <end position="76"/>
    </location>
</feature>
<keyword evidence="2" id="KW-0472">Membrane</keyword>
<evidence type="ECO:0000256" key="2">
    <source>
        <dbReference type="SAM" id="Phobius"/>
    </source>
</evidence>
<accession>A0A1R3GJG4</accession>
<keyword evidence="2" id="KW-1133">Transmembrane helix</keyword>
<protein>
    <submittedName>
        <fullName evidence="3">Fiber Fb17-like protein</fullName>
    </submittedName>
</protein>
<dbReference type="Proteomes" id="UP000187203">
    <property type="component" value="Unassembled WGS sequence"/>
</dbReference>
<name>A0A1R3GJG4_9ROSI</name>
<evidence type="ECO:0000313" key="4">
    <source>
        <dbReference type="Proteomes" id="UP000187203"/>
    </source>
</evidence>
<dbReference type="EMBL" id="AWUE01022440">
    <property type="protein sequence ID" value="OMO58238.1"/>
    <property type="molecule type" value="Genomic_DNA"/>
</dbReference>
<comment type="caution">
    <text evidence="3">The sequence shown here is derived from an EMBL/GenBank/DDBJ whole genome shotgun (WGS) entry which is preliminary data.</text>
</comment>
<gene>
    <name evidence="3" type="ORF">COLO4_34771</name>
</gene>
<feature type="region of interest" description="Disordered" evidence="1">
    <location>
        <begin position="1"/>
        <end position="20"/>
    </location>
</feature>
<organism evidence="3 4">
    <name type="scientific">Corchorus olitorius</name>
    <dbReference type="NCBI Taxonomy" id="93759"/>
    <lineage>
        <taxon>Eukaryota</taxon>
        <taxon>Viridiplantae</taxon>
        <taxon>Streptophyta</taxon>
        <taxon>Embryophyta</taxon>
        <taxon>Tracheophyta</taxon>
        <taxon>Spermatophyta</taxon>
        <taxon>Magnoliopsida</taxon>
        <taxon>eudicotyledons</taxon>
        <taxon>Gunneridae</taxon>
        <taxon>Pentapetalae</taxon>
        <taxon>rosids</taxon>
        <taxon>malvids</taxon>
        <taxon>Malvales</taxon>
        <taxon>Malvaceae</taxon>
        <taxon>Grewioideae</taxon>
        <taxon>Apeibeae</taxon>
        <taxon>Corchorus</taxon>
    </lineage>
</organism>